<protein>
    <recommendedName>
        <fullName evidence="5">Centromere protein j</fullName>
    </recommendedName>
</protein>
<feature type="compositionally biased region" description="Polar residues" evidence="2">
    <location>
        <begin position="667"/>
        <end position="677"/>
    </location>
</feature>
<feature type="compositionally biased region" description="Low complexity" evidence="2">
    <location>
        <begin position="108"/>
        <end position="120"/>
    </location>
</feature>
<dbReference type="EMBL" id="CCKQ01005026">
    <property type="protein sequence ID" value="CDW76175.1"/>
    <property type="molecule type" value="Genomic_DNA"/>
</dbReference>
<dbReference type="InParanoid" id="A0A078A210"/>
<evidence type="ECO:0000256" key="2">
    <source>
        <dbReference type="SAM" id="MobiDB-lite"/>
    </source>
</evidence>
<organism evidence="3 4">
    <name type="scientific">Stylonychia lemnae</name>
    <name type="common">Ciliate</name>
    <dbReference type="NCBI Taxonomy" id="5949"/>
    <lineage>
        <taxon>Eukaryota</taxon>
        <taxon>Sar</taxon>
        <taxon>Alveolata</taxon>
        <taxon>Ciliophora</taxon>
        <taxon>Intramacronucleata</taxon>
        <taxon>Spirotrichea</taxon>
        <taxon>Stichotrichia</taxon>
        <taxon>Sporadotrichida</taxon>
        <taxon>Oxytrichidae</taxon>
        <taxon>Stylonychinae</taxon>
        <taxon>Stylonychia</taxon>
    </lineage>
</organism>
<reference evidence="3 4" key="1">
    <citation type="submission" date="2014-06" db="EMBL/GenBank/DDBJ databases">
        <authorList>
            <person name="Swart Estienne"/>
        </authorList>
    </citation>
    <scope>NUCLEOTIDE SEQUENCE [LARGE SCALE GENOMIC DNA]</scope>
    <source>
        <strain evidence="3 4">130c</strain>
    </source>
</reference>
<feature type="region of interest" description="Disordered" evidence="2">
    <location>
        <begin position="108"/>
        <end position="145"/>
    </location>
</feature>
<feature type="region of interest" description="Disordered" evidence="2">
    <location>
        <begin position="1"/>
        <end position="27"/>
    </location>
</feature>
<dbReference type="OrthoDB" id="10252174at2759"/>
<keyword evidence="1" id="KW-0175">Coiled coil</keyword>
<accession>A0A078A210</accession>
<sequence>MKKIKHSTESPTKQQSPPQQQQHNSLTKQYTTNQIGLNQQKINNYLNEQIRIRSNKSFSNLTLLNSTIPEYDSPQRRSHKINLMKENYSSLNSNINNNQSNFVNSSIYNNNTNPNSSRVSGTNAFTNISQPHRFQPNQPSNSRQQEDQLLQNPKYLQMIIQQQQQQIDLMKTMLQMQQKTQRDSPIKTDQQTQKLRVNSHSLSQNVGVMEKQSKAVSRNHKSNAYNSASQVTRVEELNFKKDSPPSKKIDKSQIMINIPLQMPFSMQKRGSLKEVKQPILQVPPIIQQHSQTEIQSLDITPILAKKQDRIRTDLQKKKSDEEILTPLPLQLKYEAEKKDVSIEVDLYTESIETKNSSIKQNDQVNFVESEVQVQIEIEQENQDVKQSPGNFQEDIPYQSTIEARESIEKEQIDDNFQQDQPRTFIQELVLDSIPNSPQSSNIDQNIPQLESPSRFRKSKALKLWMSKSQKDLRFSEFDNDKNKSIRQVKKQLPQIKDDKQPHLTNSNFKSTLASYRITQQESVNDSKNSKTQANIVSPRLSKINSSHNIKKVDHTYLQAKKDQFSPPKIEELKQEQKQAVRSQPQIQKILKESRSTAQLSIQKARSSLINHKKKDSKSKEQVESSQQVLQPQIIHATSSQNRNVKKININHEVQKLSTQRNSIISSRFSQNNQNMKNLHQKTKSRDNQNILRQYMTQQPTNNRKIEKDLVLPNIKEQTDQQSKQQRNISKKREQQDINHKKSPQKQVIRKSSNKIPHSKELSQGSNIQFDIVQDFCNAQCFQPRQGVDMQLTSTPENFELYEEELERELRLEKLEQDIQSQKQQTMNEQLKSKQLENQLIQLSSIDPSLITKQGQQNLYMWKQTQFQEVQIEKELLQIHKRDLEQLQIENRIYQEELQELDLQAQAQSNQIQEYFNTVKTKNEELKQECEKKLKEIQVKDIAIQAKPDKIEFSQNTDKAEIMIYEESRIKVYKQKDDNKTPKKKSSKKVQFQDDLQPDIFNSIESQEQIQKIQEELQILMKDLNNVHLEQFYYEYLIKQSDNPQAIPPMEQIDEEPEIKSEVCENIEVSSIKDDEIEIQQNILNYKELSNDFAMKYPSEYHNQSLNEQDIAYSKMDEDKIQISYASGKQEIIYNNGVKKEVWPDGYEIIYFINDDVKQIYPAQYKTVYYYFDSKVTQTSYQNSGIEIFRHENKIQKVHDDGKIETLYPDGKIVTQYEKIEEQDQE</sequence>
<feature type="coiled-coil region" evidence="1">
    <location>
        <begin position="1002"/>
        <end position="1029"/>
    </location>
</feature>
<evidence type="ECO:0000313" key="4">
    <source>
        <dbReference type="Proteomes" id="UP000039865"/>
    </source>
</evidence>
<feature type="region of interest" description="Disordered" evidence="2">
    <location>
        <begin position="712"/>
        <end position="762"/>
    </location>
</feature>
<dbReference type="OMA" id="VCKQSQT"/>
<dbReference type="AlphaFoldDB" id="A0A078A210"/>
<evidence type="ECO:0000256" key="1">
    <source>
        <dbReference type="SAM" id="Coils"/>
    </source>
</evidence>
<feature type="compositionally biased region" description="Polar residues" evidence="2">
    <location>
        <begin position="753"/>
        <end position="762"/>
    </location>
</feature>
<evidence type="ECO:0000313" key="3">
    <source>
        <dbReference type="EMBL" id="CDW76175.1"/>
    </source>
</evidence>
<feature type="coiled-coil region" evidence="1">
    <location>
        <begin position="869"/>
        <end position="942"/>
    </location>
</feature>
<dbReference type="Proteomes" id="UP000039865">
    <property type="component" value="Unassembled WGS sequence"/>
</dbReference>
<keyword evidence="4" id="KW-1185">Reference proteome</keyword>
<feature type="compositionally biased region" description="Basic and acidic residues" evidence="2">
    <location>
        <begin position="730"/>
        <end position="739"/>
    </location>
</feature>
<dbReference type="InterPro" id="IPR047002">
    <property type="entry name" value="Tcp10_C_sf"/>
</dbReference>
<evidence type="ECO:0008006" key="5">
    <source>
        <dbReference type="Google" id="ProtNLM"/>
    </source>
</evidence>
<proteinExistence type="predicted"/>
<name>A0A078A210_STYLE</name>
<feature type="compositionally biased region" description="Polar residues" evidence="2">
    <location>
        <begin position="121"/>
        <end position="145"/>
    </location>
</feature>
<feature type="region of interest" description="Disordered" evidence="2">
    <location>
        <begin position="667"/>
        <end position="688"/>
    </location>
</feature>
<dbReference type="Gene3D" id="2.60.450.20">
    <property type="match status" value="1"/>
</dbReference>
<gene>
    <name evidence="3" type="primary">Contig8367.g8921</name>
    <name evidence="3" type="ORF">STYLEM_5173</name>
</gene>
<feature type="compositionally biased region" description="Low complexity" evidence="2">
    <location>
        <begin position="623"/>
        <end position="632"/>
    </location>
</feature>
<feature type="region of interest" description="Disordered" evidence="2">
    <location>
        <begin position="602"/>
        <end position="633"/>
    </location>
</feature>
<feature type="compositionally biased region" description="Basic residues" evidence="2">
    <location>
        <begin position="740"/>
        <end position="752"/>
    </location>
</feature>
<feature type="coiled-coil region" evidence="1">
    <location>
        <begin position="804"/>
        <end position="838"/>
    </location>
</feature>